<accession>A0A1B9QLE6</accession>
<dbReference type="Gene3D" id="1.10.10.10">
    <property type="entry name" value="Winged helix-like DNA-binding domain superfamily/Winged helix DNA-binding domain"/>
    <property type="match status" value="1"/>
</dbReference>
<dbReference type="Pfam" id="PF03466">
    <property type="entry name" value="LysR_substrate"/>
    <property type="match status" value="1"/>
</dbReference>
<evidence type="ECO:0000256" key="3">
    <source>
        <dbReference type="ARBA" id="ARBA00023125"/>
    </source>
</evidence>
<dbReference type="InterPro" id="IPR058163">
    <property type="entry name" value="LysR-type_TF_proteobact-type"/>
</dbReference>
<protein>
    <submittedName>
        <fullName evidence="6">LysR family transcriptional regulator</fullName>
    </submittedName>
</protein>
<dbReference type="GO" id="GO:0003700">
    <property type="term" value="F:DNA-binding transcription factor activity"/>
    <property type="evidence" value="ECO:0007669"/>
    <property type="project" value="InterPro"/>
</dbReference>
<name>A0A1B9QLE6_9VIBR</name>
<keyword evidence="2" id="KW-0805">Transcription regulation</keyword>
<evidence type="ECO:0000256" key="1">
    <source>
        <dbReference type="ARBA" id="ARBA00009437"/>
    </source>
</evidence>
<dbReference type="InterPro" id="IPR036388">
    <property type="entry name" value="WH-like_DNA-bd_sf"/>
</dbReference>
<comment type="similarity">
    <text evidence="1">Belongs to the LysR transcriptional regulatory family.</text>
</comment>
<dbReference type="InterPro" id="IPR005119">
    <property type="entry name" value="LysR_subst-bd"/>
</dbReference>
<dbReference type="AlphaFoldDB" id="A0A1B9QLE6"/>
<gene>
    <name evidence="6" type="ORF">BCV30_10285</name>
</gene>
<evidence type="ECO:0000259" key="5">
    <source>
        <dbReference type="PROSITE" id="PS50931"/>
    </source>
</evidence>
<dbReference type="SUPFAM" id="SSF46785">
    <property type="entry name" value="Winged helix' DNA-binding domain"/>
    <property type="match status" value="1"/>
</dbReference>
<evidence type="ECO:0000256" key="2">
    <source>
        <dbReference type="ARBA" id="ARBA00023015"/>
    </source>
</evidence>
<organism evidence="6 7">
    <name type="scientific">Vibrio lentus</name>
    <dbReference type="NCBI Taxonomy" id="136468"/>
    <lineage>
        <taxon>Bacteria</taxon>
        <taxon>Pseudomonadati</taxon>
        <taxon>Pseudomonadota</taxon>
        <taxon>Gammaproteobacteria</taxon>
        <taxon>Vibrionales</taxon>
        <taxon>Vibrionaceae</taxon>
        <taxon>Vibrio</taxon>
    </lineage>
</organism>
<dbReference type="InterPro" id="IPR000847">
    <property type="entry name" value="LysR_HTH_N"/>
</dbReference>
<keyword evidence="3" id="KW-0238">DNA-binding</keyword>
<dbReference type="PANTHER" id="PTHR30537:SF5">
    <property type="entry name" value="HTH-TYPE TRANSCRIPTIONAL ACTIVATOR TTDR-RELATED"/>
    <property type="match status" value="1"/>
</dbReference>
<dbReference type="PANTHER" id="PTHR30537">
    <property type="entry name" value="HTH-TYPE TRANSCRIPTIONAL REGULATOR"/>
    <property type="match status" value="1"/>
</dbReference>
<comment type="caution">
    <text evidence="6">The sequence shown here is derived from an EMBL/GenBank/DDBJ whole genome shotgun (WGS) entry which is preliminary data.</text>
</comment>
<dbReference type="Gene3D" id="3.40.190.290">
    <property type="match status" value="1"/>
</dbReference>
<dbReference type="RefSeq" id="WP_017108466.1">
    <property type="nucleotide sequence ID" value="NZ_MAKA01000028.1"/>
</dbReference>
<evidence type="ECO:0000313" key="6">
    <source>
        <dbReference type="EMBL" id="PME62599.1"/>
    </source>
</evidence>
<dbReference type="SUPFAM" id="SSF53850">
    <property type="entry name" value="Periplasmic binding protein-like II"/>
    <property type="match status" value="1"/>
</dbReference>
<keyword evidence="4" id="KW-0804">Transcription</keyword>
<dbReference type="Pfam" id="PF00126">
    <property type="entry name" value="HTH_1"/>
    <property type="match status" value="1"/>
</dbReference>
<dbReference type="EMBL" id="MCSI01000127">
    <property type="protein sequence ID" value="PME62599.1"/>
    <property type="molecule type" value="Genomic_DNA"/>
</dbReference>
<proteinExistence type="inferred from homology"/>
<dbReference type="GO" id="GO:0003677">
    <property type="term" value="F:DNA binding"/>
    <property type="evidence" value="ECO:0007669"/>
    <property type="project" value="UniProtKB-KW"/>
</dbReference>
<evidence type="ECO:0000256" key="4">
    <source>
        <dbReference type="ARBA" id="ARBA00023163"/>
    </source>
</evidence>
<feature type="domain" description="HTH lysR-type" evidence="5">
    <location>
        <begin position="1"/>
        <end position="59"/>
    </location>
</feature>
<sequence length="312" mass="35035">MDKLTSMKVFIYVVEQGSFRSAANHFNLSATMISKHVHHLESSLNSQLIHRTTRKQSLTDSGQLYYRECKRILEDISNAENLIQTLENQPQGTVKINCPVTYGNKVLAPIVAKFLAHHPTINVELVLNNDLVDPYSSDIDLIVRIGDLSDSSLVARHLGDYEMCYCAAPEYLNQHAEIRVLEDLAQHPSLGFSYGSRRDVNGRDTHIRHIQNSESQSRDPQSHQATHTAGNKGQVRLMSNNGDVLRYAALQGVGVLLQPTILVAEEIERGMLLEILPGMAPFPKPIHLLYKTKQLSLKNRTFVEFLLATLSE</sequence>
<evidence type="ECO:0000313" key="7">
    <source>
        <dbReference type="Proteomes" id="UP000235778"/>
    </source>
</evidence>
<dbReference type="FunFam" id="1.10.10.10:FF:000001">
    <property type="entry name" value="LysR family transcriptional regulator"/>
    <property type="match status" value="1"/>
</dbReference>
<dbReference type="InterPro" id="IPR036390">
    <property type="entry name" value="WH_DNA-bd_sf"/>
</dbReference>
<dbReference type="PROSITE" id="PS50931">
    <property type="entry name" value="HTH_LYSR"/>
    <property type="match status" value="1"/>
</dbReference>
<dbReference type="Proteomes" id="UP000235778">
    <property type="component" value="Unassembled WGS sequence"/>
</dbReference>
<reference evidence="7" key="1">
    <citation type="submission" date="2016-07" db="EMBL/GenBank/DDBJ databases">
        <title>Nontailed viruses are major unrecognized killers of bacteria in the ocean.</title>
        <authorList>
            <person name="Kauffman K."/>
            <person name="Hussain F."/>
            <person name="Yang J."/>
            <person name="Arevalo P."/>
            <person name="Brown J."/>
            <person name="Cutler M."/>
            <person name="Kelly L."/>
            <person name="Polz M.F."/>
        </authorList>
    </citation>
    <scope>NUCLEOTIDE SEQUENCE [LARGE SCALE GENOMIC DNA]</scope>
    <source>
        <strain evidence="7">10N.286.55.C1</strain>
    </source>
</reference>